<comment type="subcellular location">
    <subcellularLocation>
        <location evidence="1">Membrane</location>
        <topology evidence="1">Multi-pass membrane protein</topology>
    </subcellularLocation>
</comment>
<name>A0ABU8YKA2_9CYAN</name>
<feature type="transmembrane region" description="Helical" evidence="6">
    <location>
        <begin position="64"/>
        <end position="85"/>
    </location>
</feature>
<sequence length="264" mass="28086">MTFPVRDNFNFPNTKNLGPGENPNPRNPKVRLLQTAFVLLSSFFVAELIAAINSHSLSLLADAGHVFSDVAALAITLTATWYSSVKRSKSVNCAIASSPIPDRPEIIAALINSISLVAIALWIGAESIARLLSPTPEVEGLPMLITAIVGLSINSINACCLHSCCHGDLNLKSAFLHAVADIFSSVGVILAAIAVAWLHWNWADGLISLLVSASIILLTLPLLIESIQLLLGKVSAISATQPCCDCEKVSAEKLLFPSLEELIK</sequence>
<feature type="transmembrane region" description="Helical" evidence="6">
    <location>
        <begin position="143"/>
        <end position="162"/>
    </location>
</feature>
<keyword evidence="9" id="KW-1185">Reference proteome</keyword>
<gene>
    <name evidence="8" type="ORF">WMG39_07860</name>
</gene>
<evidence type="ECO:0000313" key="8">
    <source>
        <dbReference type="EMBL" id="MEK0184772.1"/>
    </source>
</evidence>
<keyword evidence="2 6" id="KW-0812">Transmembrane</keyword>
<accession>A0ABU8YKA2</accession>
<evidence type="ECO:0000256" key="1">
    <source>
        <dbReference type="ARBA" id="ARBA00004141"/>
    </source>
</evidence>
<dbReference type="Gene3D" id="1.20.1510.10">
    <property type="entry name" value="Cation efflux protein transmembrane domain"/>
    <property type="match status" value="1"/>
</dbReference>
<feature type="transmembrane region" description="Helical" evidence="6">
    <location>
        <begin position="206"/>
        <end position="224"/>
    </location>
</feature>
<dbReference type="Proteomes" id="UP001384579">
    <property type="component" value="Unassembled WGS sequence"/>
</dbReference>
<dbReference type="InterPro" id="IPR050681">
    <property type="entry name" value="CDF/SLC30A"/>
</dbReference>
<evidence type="ECO:0000256" key="5">
    <source>
        <dbReference type="SAM" id="MobiDB-lite"/>
    </source>
</evidence>
<evidence type="ECO:0000313" key="9">
    <source>
        <dbReference type="Proteomes" id="UP001384579"/>
    </source>
</evidence>
<reference evidence="8 9" key="1">
    <citation type="journal article" date="2020" name="Harmful Algae">
        <title>Molecular and morphological characterization of a novel dihydroanatoxin-a producing Microcoleus species (cyanobacteria) from the Russian River, California, USA.</title>
        <authorList>
            <person name="Conklin K.Y."/>
            <person name="Stancheva R."/>
            <person name="Otten T.G."/>
            <person name="Fadness R."/>
            <person name="Boyer G.L."/>
            <person name="Read B."/>
            <person name="Zhang X."/>
            <person name="Sheath R.G."/>
        </authorList>
    </citation>
    <scope>NUCLEOTIDE SEQUENCE [LARGE SCALE GENOMIC DNA]</scope>
    <source>
        <strain evidence="8 9">PTRS2</strain>
    </source>
</reference>
<evidence type="ECO:0000256" key="4">
    <source>
        <dbReference type="ARBA" id="ARBA00023136"/>
    </source>
</evidence>
<feature type="transmembrane region" description="Helical" evidence="6">
    <location>
        <begin position="174"/>
        <end position="200"/>
    </location>
</feature>
<evidence type="ECO:0000256" key="3">
    <source>
        <dbReference type="ARBA" id="ARBA00022989"/>
    </source>
</evidence>
<feature type="transmembrane region" description="Helical" evidence="6">
    <location>
        <begin position="106"/>
        <end position="123"/>
    </location>
</feature>
<keyword evidence="4 6" id="KW-0472">Membrane</keyword>
<dbReference type="RefSeq" id="WP_340520453.1">
    <property type="nucleotide sequence ID" value="NZ_JBBLXS010000072.1"/>
</dbReference>
<feature type="domain" description="Cation efflux protein transmembrane" evidence="7">
    <location>
        <begin position="35"/>
        <end position="231"/>
    </location>
</feature>
<dbReference type="InterPro" id="IPR027469">
    <property type="entry name" value="Cation_efflux_TMD_sf"/>
</dbReference>
<dbReference type="EMBL" id="JBBLXS010000072">
    <property type="protein sequence ID" value="MEK0184772.1"/>
    <property type="molecule type" value="Genomic_DNA"/>
</dbReference>
<keyword evidence="3 6" id="KW-1133">Transmembrane helix</keyword>
<feature type="region of interest" description="Disordered" evidence="5">
    <location>
        <begin position="1"/>
        <end position="25"/>
    </location>
</feature>
<dbReference type="PANTHER" id="PTHR11562">
    <property type="entry name" value="CATION EFFLUX PROTEIN/ ZINC TRANSPORTER"/>
    <property type="match status" value="1"/>
</dbReference>
<comment type="caution">
    <text evidence="8">The sequence shown here is derived from an EMBL/GenBank/DDBJ whole genome shotgun (WGS) entry which is preliminary data.</text>
</comment>
<evidence type="ECO:0000256" key="6">
    <source>
        <dbReference type="SAM" id="Phobius"/>
    </source>
</evidence>
<evidence type="ECO:0000259" key="7">
    <source>
        <dbReference type="Pfam" id="PF01545"/>
    </source>
</evidence>
<dbReference type="PANTHER" id="PTHR11562:SF17">
    <property type="entry name" value="RE54080P-RELATED"/>
    <property type="match status" value="1"/>
</dbReference>
<evidence type="ECO:0000256" key="2">
    <source>
        <dbReference type="ARBA" id="ARBA00022692"/>
    </source>
</evidence>
<dbReference type="InterPro" id="IPR058533">
    <property type="entry name" value="Cation_efflux_TM"/>
</dbReference>
<feature type="transmembrane region" description="Helical" evidence="6">
    <location>
        <begin position="32"/>
        <end position="52"/>
    </location>
</feature>
<protein>
    <submittedName>
        <fullName evidence="8">Cation diffusion facilitator family transporter</fullName>
    </submittedName>
</protein>
<organism evidence="8 9">
    <name type="scientific">Microcoleus anatoxicus PTRS2</name>
    <dbReference type="NCBI Taxonomy" id="2705321"/>
    <lineage>
        <taxon>Bacteria</taxon>
        <taxon>Bacillati</taxon>
        <taxon>Cyanobacteriota</taxon>
        <taxon>Cyanophyceae</taxon>
        <taxon>Oscillatoriophycideae</taxon>
        <taxon>Oscillatoriales</taxon>
        <taxon>Microcoleaceae</taxon>
        <taxon>Microcoleus</taxon>
        <taxon>Microcoleus anatoxicus</taxon>
    </lineage>
</organism>
<dbReference type="SUPFAM" id="SSF161111">
    <property type="entry name" value="Cation efflux protein transmembrane domain-like"/>
    <property type="match status" value="1"/>
</dbReference>
<dbReference type="NCBIfam" id="TIGR01297">
    <property type="entry name" value="CDF"/>
    <property type="match status" value="1"/>
</dbReference>
<dbReference type="InterPro" id="IPR002524">
    <property type="entry name" value="Cation_efflux"/>
</dbReference>
<proteinExistence type="predicted"/>
<dbReference type="Pfam" id="PF01545">
    <property type="entry name" value="Cation_efflux"/>
    <property type="match status" value="1"/>
</dbReference>